<dbReference type="GO" id="GO:0004180">
    <property type="term" value="F:carboxypeptidase activity"/>
    <property type="evidence" value="ECO:0007669"/>
    <property type="project" value="UniProtKB-KW"/>
</dbReference>
<evidence type="ECO:0000256" key="1">
    <source>
        <dbReference type="SAM" id="SignalP"/>
    </source>
</evidence>
<keyword evidence="3" id="KW-0378">Hydrolase</keyword>
<evidence type="ECO:0000313" key="4">
    <source>
        <dbReference type="Proteomes" id="UP000658320"/>
    </source>
</evidence>
<keyword evidence="3" id="KW-0645">Protease</keyword>
<dbReference type="Gene3D" id="3.40.710.10">
    <property type="entry name" value="DD-peptidase/beta-lactamase superfamily"/>
    <property type="match status" value="1"/>
</dbReference>
<organism evidence="3 4">
    <name type="scientific">Streptomyces aurantiogriseus</name>
    <dbReference type="NCBI Taxonomy" id="66870"/>
    <lineage>
        <taxon>Bacteria</taxon>
        <taxon>Bacillati</taxon>
        <taxon>Actinomycetota</taxon>
        <taxon>Actinomycetes</taxon>
        <taxon>Kitasatosporales</taxon>
        <taxon>Streptomycetaceae</taxon>
        <taxon>Streptomyces</taxon>
    </lineage>
</organism>
<keyword evidence="4" id="KW-1185">Reference proteome</keyword>
<dbReference type="EMBL" id="BMSX01000028">
    <property type="protein sequence ID" value="GGR52573.1"/>
    <property type="molecule type" value="Genomic_DNA"/>
</dbReference>
<feature type="signal peptide" evidence="1">
    <location>
        <begin position="1"/>
        <end position="32"/>
    </location>
</feature>
<comment type="caution">
    <text evidence="3">The sequence shown here is derived from an EMBL/GenBank/DDBJ whole genome shotgun (WGS) entry which is preliminary data.</text>
</comment>
<dbReference type="SUPFAM" id="SSF56601">
    <property type="entry name" value="beta-lactamase/transpeptidase-like"/>
    <property type="match status" value="1"/>
</dbReference>
<dbReference type="PANTHER" id="PTHR46825">
    <property type="entry name" value="D-ALANYL-D-ALANINE-CARBOXYPEPTIDASE/ENDOPEPTIDASE AMPH"/>
    <property type="match status" value="1"/>
</dbReference>
<reference evidence="3" key="1">
    <citation type="journal article" date="2014" name="Int. J. Syst. Evol. Microbiol.">
        <title>Complete genome sequence of Corynebacterium casei LMG S-19264T (=DSM 44701T), isolated from a smear-ripened cheese.</title>
        <authorList>
            <consortium name="US DOE Joint Genome Institute (JGI-PGF)"/>
            <person name="Walter F."/>
            <person name="Albersmeier A."/>
            <person name="Kalinowski J."/>
            <person name="Ruckert C."/>
        </authorList>
    </citation>
    <scope>NUCLEOTIDE SEQUENCE</scope>
    <source>
        <strain evidence="3">JCM 4346</strain>
    </source>
</reference>
<feature type="domain" description="Beta-lactamase-related" evidence="2">
    <location>
        <begin position="53"/>
        <end position="374"/>
    </location>
</feature>
<dbReference type="Pfam" id="PF00144">
    <property type="entry name" value="Beta-lactamase"/>
    <property type="match status" value="1"/>
</dbReference>
<keyword evidence="1" id="KW-0732">Signal</keyword>
<dbReference type="InterPro" id="IPR012338">
    <property type="entry name" value="Beta-lactam/transpept-like"/>
</dbReference>
<dbReference type="InterPro" id="IPR001466">
    <property type="entry name" value="Beta-lactam-related"/>
</dbReference>
<dbReference type="AlphaFoldDB" id="A0A918FLQ2"/>
<dbReference type="InterPro" id="IPR050491">
    <property type="entry name" value="AmpC-like"/>
</dbReference>
<feature type="chain" id="PRO_5039154130" evidence="1">
    <location>
        <begin position="33"/>
        <end position="404"/>
    </location>
</feature>
<dbReference type="PANTHER" id="PTHR46825:SF7">
    <property type="entry name" value="D-ALANYL-D-ALANINE CARBOXYPEPTIDASE"/>
    <property type="match status" value="1"/>
</dbReference>
<sequence length="404" mass="43489">MHMSTRLIRTTLVGLTLMAAAGSALLTTPAVAVGRTVTAAETGESRHAATQAAMDAAVASGVPGVVAEVRDTRGGWKSTSGVADLSTQQPRGNGDRFRAGSVTKTLVATVMLQLQAEGKADLDATVDHYLPGLVRGNGHDGTKITVRQLMNHTSGIFNFTEDAAFAKKVLGIEFLESRYDDWTPQQVIALALQNPPQFEPGTSWKYSNTNYLLLGLIIEKLTGRPYAEEIERRITRPLGMRATYFPGTDPHVPAPTRHYSTFTEDPSKTYDVTELNPSWAWAAGEMVTNSSDLNRFYTVLFSGRLLRPAQLQQMTTTVSTEGNLPRQRYGLGLIEYETSCGIKVWGHSGGIHGSSTQAFGTNDGRHMIALNFNGDWVGGGKNVVSAEFCPPGHATPPPAPTPSA</sequence>
<keyword evidence="3" id="KW-0121">Carboxypeptidase</keyword>
<evidence type="ECO:0000259" key="2">
    <source>
        <dbReference type="Pfam" id="PF00144"/>
    </source>
</evidence>
<gene>
    <name evidence="3" type="ORF">GCM10010251_82100</name>
</gene>
<reference evidence="3" key="2">
    <citation type="submission" date="2020-09" db="EMBL/GenBank/DDBJ databases">
        <authorList>
            <person name="Sun Q."/>
            <person name="Ohkuma M."/>
        </authorList>
    </citation>
    <scope>NUCLEOTIDE SEQUENCE</scope>
    <source>
        <strain evidence="3">JCM 4346</strain>
    </source>
</reference>
<dbReference type="Proteomes" id="UP000658320">
    <property type="component" value="Unassembled WGS sequence"/>
</dbReference>
<accession>A0A918FLQ2</accession>
<proteinExistence type="predicted"/>
<name>A0A918FLQ2_9ACTN</name>
<protein>
    <submittedName>
        <fullName evidence="3">D-alanyl-D-alanine carboxypeptidase</fullName>
    </submittedName>
</protein>
<evidence type="ECO:0000313" key="3">
    <source>
        <dbReference type="EMBL" id="GGR52573.1"/>
    </source>
</evidence>